<reference evidence="2" key="1">
    <citation type="journal article" date="2014" name="PLoS Genet.">
        <title>The Genome of Spironucleus salmonicida Highlights a Fish Pathogen Adapted to Fluctuating Environments.</title>
        <authorList>
            <person name="Xu F."/>
            <person name="Jerlstrom-Hultqvist J."/>
            <person name="Einarsson E."/>
            <person name="Astvaldsson A."/>
            <person name="Svard S.G."/>
            <person name="Andersson J.O."/>
        </authorList>
    </citation>
    <scope>NUCLEOTIDE SEQUENCE</scope>
</reference>
<proteinExistence type="predicted"/>
<keyword evidence="1 2" id="KW-0812">Transmembrane</keyword>
<feature type="transmembrane region" description="Helical" evidence="1">
    <location>
        <begin position="6"/>
        <end position="22"/>
    </location>
</feature>
<keyword evidence="1" id="KW-1133">Transmembrane helix</keyword>
<name>V6M3G4_9EUKA</name>
<evidence type="ECO:0000313" key="2">
    <source>
        <dbReference type="EMBL" id="EST47829.1"/>
    </source>
</evidence>
<dbReference type="AlphaFoldDB" id="V6M3G4"/>
<feature type="transmembrane region" description="Helical" evidence="1">
    <location>
        <begin position="34"/>
        <end position="59"/>
    </location>
</feature>
<sequence length="137" mass="16063">MLFTVFYIMLVLLFKQVVLDFGTQKIYYLPNKNIYFGLHGIVHALIVSCPWPFLVGHFAHICKIVIPNPRKLSFCCFLFEFLAHLHIDCAKRRIFKRNGFFRYSRGIRIVFHILDQFLHAISLSICCFFIAISSSAR</sequence>
<evidence type="ECO:0000256" key="1">
    <source>
        <dbReference type="SAM" id="Phobius"/>
    </source>
</evidence>
<gene>
    <name evidence="2" type="ORF">SS50377_fx046</name>
</gene>
<protein>
    <submittedName>
        <fullName evidence="2">Transmembrane domain-containing protein</fullName>
    </submittedName>
</protein>
<feature type="transmembrane region" description="Helical" evidence="1">
    <location>
        <begin position="109"/>
        <end position="132"/>
    </location>
</feature>
<organism evidence="2">
    <name type="scientific">Spironucleus salmonicida</name>
    <dbReference type="NCBI Taxonomy" id="348837"/>
    <lineage>
        <taxon>Eukaryota</taxon>
        <taxon>Metamonada</taxon>
        <taxon>Diplomonadida</taxon>
        <taxon>Hexamitidae</taxon>
        <taxon>Hexamitinae</taxon>
        <taxon>Spironucleus</taxon>
    </lineage>
</organism>
<dbReference type="EMBL" id="KI546035">
    <property type="protein sequence ID" value="EST47829.1"/>
    <property type="molecule type" value="Genomic_DNA"/>
</dbReference>
<keyword evidence="1" id="KW-0472">Membrane</keyword>
<accession>V6M3G4</accession>